<name>A0AAV4HQ83_9GAST</name>
<evidence type="ECO:0000313" key="3">
    <source>
        <dbReference type="Proteomes" id="UP000762676"/>
    </source>
</evidence>
<gene>
    <name evidence="2" type="ORF">ElyMa_001062200</name>
</gene>
<proteinExistence type="predicted"/>
<organism evidence="2 3">
    <name type="scientific">Elysia marginata</name>
    <dbReference type="NCBI Taxonomy" id="1093978"/>
    <lineage>
        <taxon>Eukaryota</taxon>
        <taxon>Metazoa</taxon>
        <taxon>Spiralia</taxon>
        <taxon>Lophotrochozoa</taxon>
        <taxon>Mollusca</taxon>
        <taxon>Gastropoda</taxon>
        <taxon>Heterobranchia</taxon>
        <taxon>Euthyneura</taxon>
        <taxon>Panpulmonata</taxon>
        <taxon>Sacoglossa</taxon>
        <taxon>Placobranchoidea</taxon>
        <taxon>Plakobranchidae</taxon>
        <taxon>Elysia</taxon>
    </lineage>
</organism>
<evidence type="ECO:0000256" key="1">
    <source>
        <dbReference type="SAM" id="MobiDB-lite"/>
    </source>
</evidence>
<feature type="region of interest" description="Disordered" evidence="1">
    <location>
        <begin position="68"/>
        <end position="94"/>
    </location>
</feature>
<sequence length="94" mass="11121">MSGEKGELRTAEKKRRVERREDVQHQVYLVRERGEDANFRPLKEKLTNCDKPWRRLVPVTTCRMENVNASLSTAPTTPNTPRRWSPPSHQWHIE</sequence>
<evidence type="ECO:0000313" key="2">
    <source>
        <dbReference type="EMBL" id="GFS00062.1"/>
    </source>
</evidence>
<protein>
    <submittedName>
        <fullName evidence="2">Uncharacterized protein</fullName>
    </submittedName>
</protein>
<dbReference type="AlphaFoldDB" id="A0AAV4HQ83"/>
<feature type="compositionally biased region" description="Polar residues" evidence="1">
    <location>
        <begin position="68"/>
        <end position="82"/>
    </location>
</feature>
<dbReference type="Proteomes" id="UP000762676">
    <property type="component" value="Unassembled WGS sequence"/>
</dbReference>
<accession>A0AAV4HQ83</accession>
<reference evidence="2 3" key="1">
    <citation type="journal article" date="2021" name="Elife">
        <title>Chloroplast acquisition without the gene transfer in kleptoplastic sea slugs, Plakobranchus ocellatus.</title>
        <authorList>
            <person name="Maeda T."/>
            <person name="Takahashi S."/>
            <person name="Yoshida T."/>
            <person name="Shimamura S."/>
            <person name="Takaki Y."/>
            <person name="Nagai Y."/>
            <person name="Toyoda A."/>
            <person name="Suzuki Y."/>
            <person name="Arimoto A."/>
            <person name="Ishii H."/>
            <person name="Satoh N."/>
            <person name="Nishiyama T."/>
            <person name="Hasebe M."/>
            <person name="Maruyama T."/>
            <person name="Minagawa J."/>
            <person name="Obokata J."/>
            <person name="Shigenobu S."/>
        </authorList>
    </citation>
    <scope>NUCLEOTIDE SEQUENCE [LARGE SCALE GENOMIC DNA]</scope>
</reference>
<keyword evidence="3" id="KW-1185">Reference proteome</keyword>
<comment type="caution">
    <text evidence="2">The sequence shown here is derived from an EMBL/GenBank/DDBJ whole genome shotgun (WGS) entry which is preliminary data.</text>
</comment>
<dbReference type="EMBL" id="BMAT01002141">
    <property type="protein sequence ID" value="GFS00062.1"/>
    <property type="molecule type" value="Genomic_DNA"/>
</dbReference>